<accession>A0ACC0B1E7</accession>
<evidence type="ECO:0000313" key="1">
    <source>
        <dbReference type="EMBL" id="KAI5666452.1"/>
    </source>
</evidence>
<gene>
    <name evidence="1" type="ORF">M9H77_16305</name>
</gene>
<sequence>MKAYFVEAHPNFGKVPDRIKNMYYTEFRARRHTRRSRRWHSRTNYRTVVARGLGSTPTGLGFSLSGGARPLHSWTCMSYCISRRDSGSIYDQRVLGEAKYQEPKANAKCLHIETGSPILTDEQLMFEGLSVAAIRATFMVSAHSLQPSPQSAGKATAARHQFLRERRLWGYIQQAEDMFVGFMTSFASQCGVQLDTIPTLFLPFPLPDDDTSHPSSSSPPPPA</sequence>
<dbReference type="Proteomes" id="UP001060085">
    <property type="component" value="Linkage Group LG04"/>
</dbReference>
<dbReference type="EMBL" id="CM044704">
    <property type="protein sequence ID" value="KAI5666452.1"/>
    <property type="molecule type" value="Genomic_DNA"/>
</dbReference>
<organism evidence="1 2">
    <name type="scientific">Catharanthus roseus</name>
    <name type="common">Madagascar periwinkle</name>
    <name type="synonym">Vinca rosea</name>
    <dbReference type="NCBI Taxonomy" id="4058"/>
    <lineage>
        <taxon>Eukaryota</taxon>
        <taxon>Viridiplantae</taxon>
        <taxon>Streptophyta</taxon>
        <taxon>Embryophyta</taxon>
        <taxon>Tracheophyta</taxon>
        <taxon>Spermatophyta</taxon>
        <taxon>Magnoliopsida</taxon>
        <taxon>eudicotyledons</taxon>
        <taxon>Gunneridae</taxon>
        <taxon>Pentapetalae</taxon>
        <taxon>asterids</taxon>
        <taxon>lamiids</taxon>
        <taxon>Gentianales</taxon>
        <taxon>Apocynaceae</taxon>
        <taxon>Rauvolfioideae</taxon>
        <taxon>Vinceae</taxon>
        <taxon>Catharanthinae</taxon>
        <taxon>Catharanthus</taxon>
    </lineage>
</organism>
<protein>
    <submittedName>
        <fullName evidence="1">Uncharacterized protein</fullName>
    </submittedName>
</protein>
<comment type="caution">
    <text evidence="1">The sequence shown here is derived from an EMBL/GenBank/DDBJ whole genome shotgun (WGS) entry which is preliminary data.</text>
</comment>
<evidence type="ECO:0000313" key="2">
    <source>
        <dbReference type="Proteomes" id="UP001060085"/>
    </source>
</evidence>
<proteinExistence type="predicted"/>
<keyword evidence="2" id="KW-1185">Reference proteome</keyword>
<name>A0ACC0B1E7_CATRO</name>
<reference evidence="2" key="1">
    <citation type="journal article" date="2023" name="Nat. Plants">
        <title>Single-cell RNA sequencing provides a high-resolution roadmap for understanding the multicellular compartmentation of specialized metabolism.</title>
        <authorList>
            <person name="Sun S."/>
            <person name="Shen X."/>
            <person name="Li Y."/>
            <person name="Li Y."/>
            <person name="Wang S."/>
            <person name="Li R."/>
            <person name="Zhang H."/>
            <person name="Shen G."/>
            <person name="Guo B."/>
            <person name="Wei J."/>
            <person name="Xu J."/>
            <person name="St-Pierre B."/>
            <person name="Chen S."/>
            <person name="Sun C."/>
        </authorList>
    </citation>
    <scope>NUCLEOTIDE SEQUENCE [LARGE SCALE GENOMIC DNA]</scope>
</reference>